<protein>
    <recommendedName>
        <fullName evidence="2">DUF5723 domain-containing protein</fullName>
    </recommendedName>
</protein>
<accession>H8KRN4</accession>
<keyword evidence="4" id="KW-1185">Reference proteome</keyword>
<sequence>MNRKPIALLALLILVCSYVSAQRISVFGTGTMFEALENPAIGVLNRNCNTVQLNCFIPSINADGRYFGDADTLLRNYGLNGSRAIYNRPPLDDPQKINYGVAIASINWLSAKVLLNYRTGSELLVDVSTKGYGSADLKNEAVSAFNKNNLEVGSYPNQFLTDSYGSSYTQVALGFRRDINEFLSAGIKLGYVSGINYGDLKFTNTRMDIQQSLSTPDENQLYLSLTGTSKLLGKTESLEAKDFMPNFKNPGLTFSAGVNARIDDYWEASLYLKDAGFINWKENNKAKVYDGRRYINGVLLRDYSSDSLKTLLKFNDTTATTQHFRTSLPARLEGGVSGYITHYLRSAVFFSMPLQNLQTDIALINDFFYEDFHFILQAQYNTHNTFQVGTHFMIKTKVVDFVVGSDNLLGSIKLAKAANEDTQYYYDSRTTANVNFGLVFKFGKCYYSETAISIPMDDKSISRRDRRRVARTRSMGE</sequence>
<dbReference type="EMBL" id="CP003349">
    <property type="protein sequence ID" value="AFD07615.1"/>
    <property type="molecule type" value="Genomic_DNA"/>
</dbReference>
<proteinExistence type="predicted"/>
<evidence type="ECO:0000256" key="1">
    <source>
        <dbReference type="SAM" id="SignalP"/>
    </source>
</evidence>
<evidence type="ECO:0000313" key="3">
    <source>
        <dbReference type="EMBL" id="AFD07615.1"/>
    </source>
</evidence>
<dbReference type="RefSeq" id="WP_014680842.1">
    <property type="nucleotide sequence ID" value="NC_017770.1"/>
</dbReference>
<dbReference type="Pfam" id="PF18990">
    <property type="entry name" value="DUF5723"/>
    <property type="match status" value="1"/>
</dbReference>
<feature type="signal peptide" evidence="1">
    <location>
        <begin position="1"/>
        <end position="21"/>
    </location>
</feature>
<name>H8KRN4_SOLCM</name>
<dbReference type="AlphaFoldDB" id="H8KRN4"/>
<feature type="domain" description="DUF5723" evidence="2">
    <location>
        <begin position="117"/>
        <end position="406"/>
    </location>
</feature>
<keyword evidence="1" id="KW-0732">Signal</keyword>
<feature type="chain" id="PRO_5003613329" description="DUF5723 domain-containing protein" evidence="1">
    <location>
        <begin position="22"/>
        <end position="477"/>
    </location>
</feature>
<evidence type="ECO:0000313" key="4">
    <source>
        <dbReference type="Proteomes" id="UP000007590"/>
    </source>
</evidence>
<evidence type="ECO:0000259" key="2">
    <source>
        <dbReference type="Pfam" id="PF18990"/>
    </source>
</evidence>
<dbReference type="HOGENOM" id="CLU_574715_0_0_10"/>
<reference evidence="3" key="1">
    <citation type="submission" date="2012-02" db="EMBL/GenBank/DDBJ databases">
        <title>The complete genome of Solitalea canadensis DSM 3403.</title>
        <authorList>
            <consortium name="US DOE Joint Genome Institute (JGI-PGF)"/>
            <person name="Lucas S."/>
            <person name="Copeland A."/>
            <person name="Lapidus A."/>
            <person name="Glavina del Rio T."/>
            <person name="Dalin E."/>
            <person name="Tice H."/>
            <person name="Bruce D."/>
            <person name="Goodwin L."/>
            <person name="Pitluck S."/>
            <person name="Peters L."/>
            <person name="Ovchinnikova G."/>
            <person name="Lu M."/>
            <person name="Kyrpides N."/>
            <person name="Mavromatis K."/>
            <person name="Ivanova N."/>
            <person name="Brettin T."/>
            <person name="Detter J.C."/>
            <person name="Han C."/>
            <person name="Larimer F."/>
            <person name="Land M."/>
            <person name="Hauser L."/>
            <person name="Markowitz V."/>
            <person name="Cheng J.-F."/>
            <person name="Hugenholtz P."/>
            <person name="Woyke T."/>
            <person name="Wu D."/>
            <person name="Spring S."/>
            <person name="Schroeder M."/>
            <person name="Kopitz M."/>
            <person name="Brambilla E."/>
            <person name="Klenk H.-P."/>
            <person name="Eisen J.A."/>
        </authorList>
    </citation>
    <scope>NUCLEOTIDE SEQUENCE</scope>
    <source>
        <strain evidence="3">DSM 3403</strain>
    </source>
</reference>
<dbReference type="STRING" id="929556.Solca_2581"/>
<gene>
    <name evidence="3" type="ordered locus">Solca_2581</name>
</gene>
<dbReference type="InterPro" id="IPR043781">
    <property type="entry name" value="DUF5723"/>
</dbReference>
<dbReference type="Proteomes" id="UP000007590">
    <property type="component" value="Chromosome"/>
</dbReference>
<dbReference type="KEGG" id="scn:Solca_2581"/>
<dbReference type="OrthoDB" id="783295at2"/>
<organism evidence="3 4">
    <name type="scientific">Solitalea canadensis (strain ATCC 29591 / DSM 3403 / JCM 21819 / LMG 8368 / NBRC 15130 / NCIMB 12057 / USAM 9D)</name>
    <name type="common">Flexibacter canadensis</name>
    <dbReference type="NCBI Taxonomy" id="929556"/>
    <lineage>
        <taxon>Bacteria</taxon>
        <taxon>Pseudomonadati</taxon>
        <taxon>Bacteroidota</taxon>
        <taxon>Sphingobacteriia</taxon>
        <taxon>Sphingobacteriales</taxon>
        <taxon>Sphingobacteriaceae</taxon>
        <taxon>Solitalea</taxon>
    </lineage>
</organism>
<dbReference type="eggNOG" id="ENOG50331H6">
    <property type="taxonomic scope" value="Bacteria"/>
</dbReference>